<protein>
    <submittedName>
        <fullName evidence="2">Uncharacterized protein</fullName>
    </submittedName>
</protein>
<dbReference type="Proteomes" id="UP001164743">
    <property type="component" value="Chromosome 6A"/>
</dbReference>
<evidence type="ECO:0000313" key="2">
    <source>
        <dbReference type="EMBL" id="WAQ86248.1"/>
    </source>
</evidence>
<name>A0ABY7CPI1_9BASI</name>
<keyword evidence="3" id="KW-1185">Reference proteome</keyword>
<dbReference type="EMBL" id="CP110426">
    <property type="protein sequence ID" value="WAQ86248.1"/>
    <property type="molecule type" value="Genomic_DNA"/>
</dbReference>
<proteinExistence type="predicted"/>
<evidence type="ECO:0000256" key="1">
    <source>
        <dbReference type="SAM" id="MobiDB-lite"/>
    </source>
</evidence>
<dbReference type="GeneID" id="77811526"/>
<feature type="region of interest" description="Disordered" evidence="1">
    <location>
        <begin position="1"/>
        <end position="58"/>
    </location>
</feature>
<reference evidence="2" key="1">
    <citation type="submission" date="2022-10" db="EMBL/GenBank/DDBJ databases">
        <title>Puccinia triticina Genome sequencing and assembly.</title>
        <authorList>
            <person name="Li C."/>
        </authorList>
    </citation>
    <scope>NUCLEOTIDE SEQUENCE</scope>
    <source>
        <strain evidence="2">Pt15</strain>
    </source>
</reference>
<dbReference type="RefSeq" id="XP_053021803.1">
    <property type="nucleotide sequence ID" value="XM_053170631.1"/>
</dbReference>
<accession>A0ABY7CPI1</accession>
<sequence length="58" mass="6021">MVANPFSSRRGGRVKEPPRTNGPTNNPVPLAPPTTHTNATETPDTESAPAGALRAQAD</sequence>
<gene>
    <name evidence="2" type="ORF">PtA15_6A880</name>
</gene>
<evidence type="ECO:0000313" key="3">
    <source>
        <dbReference type="Proteomes" id="UP001164743"/>
    </source>
</evidence>
<organism evidence="2 3">
    <name type="scientific">Puccinia triticina</name>
    <dbReference type="NCBI Taxonomy" id="208348"/>
    <lineage>
        <taxon>Eukaryota</taxon>
        <taxon>Fungi</taxon>
        <taxon>Dikarya</taxon>
        <taxon>Basidiomycota</taxon>
        <taxon>Pucciniomycotina</taxon>
        <taxon>Pucciniomycetes</taxon>
        <taxon>Pucciniales</taxon>
        <taxon>Pucciniaceae</taxon>
        <taxon>Puccinia</taxon>
    </lineage>
</organism>